<dbReference type="InterPro" id="IPR018788">
    <property type="entry name" value="Proteasome_assmbl_chp_3"/>
</dbReference>
<dbReference type="Gene3D" id="3.40.50.300">
    <property type="entry name" value="P-loop containing nucleotide triphosphate hydrolases"/>
    <property type="match status" value="1"/>
</dbReference>
<evidence type="ECO:0000256" key="1">
    <source>
        <dbReference type="ARBA" id="ARBA00003181"/>
    </source>
</evidence>
<evidence type="ECO:0000256" key="6">
    <source>
        <dbReference type="ARBA" id="ARBA00023134"/>
    </source>
</evidence>
<sequence length="408" mass="46537">MNFKTVAALLDGVHTDFVVSVFEDTIFIAITQNSKLGTLYLVKPDYNSPEDLAYDIKALFGRDDDKQTSSIVSLMRGLNIECRTIISLMIENINFRTLRAIQQLLNIMPLYGQVIIGPPGCGKTTYCDEMSKYLQELGRQVAIINIDPANDSLCYKAAIDISELITVEDVMDYVNLGPNGALIYCIEYLEKRLDWLLEKLRKLTGYYLFFDCPGQVEIYTHHNSMKNIMSAIKNELDLRLCCVQLIDCHYCSDPGKYISALLMCTSTMYQMELPHVNILSKIDIAVKHKSKLLFNLDFYTDVLSLDHLLDALQNDPHTSRYHRLNKAIVSLIEGQNIVSFLPLNVKDKRTLELVRKNIDRANGYIFNPEENRNAEMLNSVMQLDINDLTLDVLEDIPKSNSSDKMMQN</sequence>
<keyword evidence="5 8" id="KW-0378">Hydrolase</keyword>
<name>A0A6G0YQ22_APHCR</name>
<evidence type="ECO:0000256" key="2">
    <source>
        <dbReference type="ARBA" id="ARBA00005290"/>
    </source>
</evidence>
<protein>
    <recommendedName>
        <fullName evidence="3 8">GPN-loop GTPase 2</fullName>
    </recommendedName>
</protein>
<dbReference type="EMBL" id="VUJU01002946">
    <property type="protein sequence ID" value="KAF0759585.1"/>
    <property type="molecule type" value="Genomic_DNA"/>
</dbReference>
<dbReference type="Proteomes" id="UP000478052">
    <property type="component" value="Unassembled WGS sequence"/>
</dbReference>
<evidence type="ECO:0000313" key="10">
    <source>
        <dbReference type="Proteomes" id="UP000478052"/>
    </source>
</evidence>
<dbReference type="InterPro" id="IPR030231">
    <property type="entry name" value="Gpn2"/>
</dbReference>
<evidence type="ECO:0000313" key="9">
    <source>
        <dbReference type="EMBL" id="KAF0759585.1"/>
    </source>
</evidence>
<comment type="function">
    <text evidence="1 8">Small GTPase required for proper localization of RNA polymerase II and III (RNAPII and RNAPIII). May act at an RNAP assembly step prior to nuclear import.</text>
</comment>
<dbReference type="AlphaFoldDB" id="A0A6G0YQ22"/>
<comment type="subunit">
    <text evidence="7">Heterodimers with GPN1 or GPN3. Binds to RNA polymerase II (RNAPII).</text>
</comment>
<gene>
    <name evidence="9" type="ORF">FWK35_00008744</name>
</gene>
<dbReference type="CDD" id="cd17871">
    <property type="entry name" value="GPN2"/>
    <property type="match status" value="1"/>
</dbReference>
<evidence type="ECO:0000256" key="4">
    <source>
        <dbReference type="ARBA" id="ARBA00022741"/>
    </source>
</evidence>
<comment type="caution">
    <text evidence="9">The sequence shown here is derived from an EMBL/GenBank/DDBJ whole genome shotgun (WGS) entry which is preliminary data.</text>
</comment>
<dbReference type="SUPFAM" id="SSF52540">
    <property type="entry name" value="P-loop containing nucleoside triphosphate hydrolases"/>
    <property type="match status" value="1"/>
</dbReference>
<keyword evidence="6 8" id="KW-0342">GTP-binding</keyword>
<keyword evidence="4 8" id="KW-0547">Nucleotide-binding</keyword>
<dbReference type="GO" id="GO:0005525">
    <property type="term" value="F:GTP binding"/>
    <property type="evidence" value="ECO:0007669"/>
    <property type="project" value="UniProtKB-KW"/>
</dbReference>
<evidence type="ECO:0000256" key="5">
    <source>
        <dbReference type="ARBA" id="ARBA00022801"/>
    </source>
</evidence>
<dbReference type="InterPro" id="IPR027417">
    <property type="entry name" value="P-loop_NTPase"/>
</dbReference>
<dbReference type="FunFam" id="3.40.50.300:FF:000338">
    <property type="entry name" value="GPN-loop GTPase 2"/>
    <property type="match status" value="1"/>
</dbReference>
<keyword evidence="10" id="KW-1185">Reference proteome</keyword>
<dbReference type="Pfam" id="PF10178">
    <property type="entry name" value="PAC3"/>
    <property type="match status" value="1"/>
</dbReference>
<evidence type="ECO:0000256" key="3">
    <source>
        <dbReference type="ARBA" id="ARBA00014588"/>
    </source>
</evidence>
<dbReference type="InterPro" id="IPR053720">
    <property type="entry name" value="Psm_Assembly_Chaperone"/>
</dbReference>
<proteinExistence type="inferred from homology"/>
<evidence type="ECO:0000256" key="7">
    <source>
        <dbReference type="ARBA" id="ARBA00046611"/>
    </source>
</evidence>
<dbReference type="GO" id="GO:0043248">
    <property type="term" value="P:proteasome assembly"/>
    <property type="evidence" value="ECO:0007669"/>
    <property type="project" value="InterPro"/>
</dbReference>
<dbReference type="GO" id="GO:0003924">
    <property type="term" value="F:GTPase activity"/>
    <property type="evidence" value="ECO:0007669"/>
    <property type="project" value="TreeGrafter"/>
</dbReference>
<reference evidence="9 10" key="1">
    <citation type="submission" date="2019-08" db="EMBL/GenBank/DDBJ databases">
        <title>Whole genome of Aphis craccivora.</title>
        <authorList>
            <person name="Voronova N.V."/>
            <person name="Shulinski R.S."/>
            <person name="Bandarenka Y.V."/>
            <person name="Zhorov D.G."/>
            <person name="Warner D."/>
        </authorList>
    </citation>
    <scope>NUCLEOTIDE SEQUENCE [LARGE SCALE GENOMIC DNA]</scope>
    <source>
        <strain evidence="9">180601</strain>
        <tissue evidence="9">Whole Body</tissue>
    </source>
</reference>
<dbReference type="PANTHER" id="PTHR21231:SF3">
    <property type="entry name" value="GPN-LOOP GTPASE 2"/>
    <property type="match status" value="1"/>
</dbReference>
<comment type="similarity">
    <text evidence="2 8">Belongs to the GPN-loop GTPase family.</text>
</comment>
<dbReference type="Pfam" id="PF03029">
    <property type="entry name" value="ATP_bind_1"/>
    <property type="match status" value="1"/>
</dbReference>
<dbReference type="PANTHER" id="PTHR21231">
    <property type="entry name" value="XPA-BINDING PROTEIN 1-RELATED"/>
    <property type="match status" value="1"/>
</dbReference>
<evidence type="ECO:0000256" key="8">
    <source>
        <dbReference type="RuleBase" id="RU365059"/>
    </source>
</evidence>
<dbReference type="OrthoDB" id="5839at2759"/>
<dbReference type="InterPro" id="IPR004130">
    <property type="entry name" value="Gpn"/>
</dbReference>
<organism evidence="9 10">
    <name type="scientific">Aphis craccivora</name>
    <name type="common">Cowpea aphid</name>
    <dbReference type="NCBI Taxonomy" id="307492"/>
    <lineage>
        <taxon>Eukaryota</taxon>
        <taxon>Metazoa</taxon>
        <taxon>Ecdysozoa</taxon>
        <taxon>Arthropoda</taxon>
        <taxon>Hexapoda</taxon>
        <taxon>Insecta</taxon>
        <taxon>Pterygota</taxon>
        <taxon>Neoptera</taxon>
        <taxon>Paraneoptera</taxon>
        <taxon>Hemiptera</taxon>
        <taxon>Sternorrhyncha</taxon>
        <taxon>Aphidomorpha</taxon>
        <taxon>Aphidoidea</taxon>
        <taxon>Aphididae</taxon>
        <taxon>Aphidini</taxon>
        <taxon>Aphis</taxon>
        <taxon>Aphis</taxon>
    </lineage>
</organism>
<dbReference type="GO" id="GO:0005737">
    <property type="term" value="C:cytoplasm"/>
    <property type="evidence" value="ECO:0007669"/>
    <property type="project" value="TreeGrafter"/>
</dbReference>
<dbReference type="Gene3D" id="3.30.230.90">
    <property type="match status" value="1"/>
</dbReference>
<accession>A0A6G0YQ22</accession>